<keyword evidence="2" id="KW-1185">Reference proteome</keyword>
<protein>
    <submittedName>
        <fullName evidence="1">Uncharacterized protein</fullName>
    </submittedName>
</protein>
<proteinExistence type="predicted"/>
<comment type="caution">
    <text evidence="1">The sequence shown here is derived from an EMBL/GenBank/DDBJ whole genome shotgun (WGS) entry which is preliminary data.</text>
</comment>
<evidence type="ECO:0000313" key="2">
    <source>
        <dbReference type="Proteomes" id="UP001446871"/>
    </source>
</evidence>
<accession>A0ABR1U378</accession>
<dbReference type="EMBL" id="JAQQWM010000008">
    <property type="protein sequence ID" value="KAK8053366.1"/>
    <property type="molecule type" value="Genomic_DNA"/>
</dbReference>
<reference evidence="1 2" key="1">
    <citation type="submission" date="2023-01" db="EMBL/GenBank/DDBJ databases">
        <title>Analysis of 21 Apiospora genomes using comparative genomics revels a genus with tremendous synthesis potential of carbohydrate active enzymes and secondary metabolites.</title>
        <authorList>
            <person name="Sorensen T."/>
        </authorList>
    </citation>
    <scope>NUCLEOTIDE SEQUENCE [LARGE SCALE GENOMIC DNA]</scope>
    <source>
        <strain evidence="1 2">CBS 83171</strain>
    </source>
</reference>
<dbReference type="Proteomes" id="UP001446871">
    <property type="component" value="Unassembled WGS sequence"/>
</dbReference>
<organism evidence="1 2">
    <name type="scientific">Apiospora saccharicola</name>
    <dbReference type="NCBI Taxonomy" id="335842"/>
    <lineage>
        <taxon>Eukaryota</taxon>
        <taxon>Fungi</taxon>
        <taxon>Dikarya</taxon>
        <taxon>Ascomycota</taxon>
        <taxon>Pezizomycotina</taxon>
        <taxon>Sordariomycetes</taxon>
        <taxon>Xylariomycetidae</taxon>
        <taxon>Amphisphaeriales</taxon>
        <taxon>Apiosporaceae</taxon>
        <taxon>Apiospora</taxon>
    </lineage>
</organism>
<name>A0ABR1U378_9PEZI</name>
<sequence>MDLASLDYAEERMASGPKRRFYVLYVLEGLACSVVRGDDTIEEFQVFELNDVFEDMVDPGTNEAFRGLQWADRSGDLEKKVDQVIAADSSQRVPPKVKKRNKFYQVTQRLESLDAYEASCDDEARRHRKKLHGNALIAADQESHKRQEKYEKMWKKIKSEIDKAERHTRTAR</sequence>
<evidence type="ECO:0000313" key="1">
    <source>
        <dbReference type="EMBL" id="KAK8053366.1"/>
    </source>
</evidence>
<gene>
    <name evidence="1" type="ORF">PG996_012667</name>
</gene>